<organism evidence="7 8">
    <name type="scientific">Scleropages formosus</name>
    <name type="common">Asian bonytongue</name>
    <name type="synonym">Osteoglossum formosum</name>
    <dbReference type="NCBI Taxonomy" id="113540"/>
    <lineage>
        <taxon>Eukaryota</taxon>
        <taxon>Metazoa</taxon>
        <taxon>Chordata</taxon>
        <taxon>Craniata</taxon>
        <taxon>Vertebrata</taxon>
        <taxon>Euteleostomi</taxon>
        <taxon>Actinopterygii</taxon>
        <taxon>Neopterygii</taxon>
        <taxon>Teleostei</taxon>
        <taxon>Osteoglossocephala</taxon>
        <taxon>Osteoglossomorpha</taxon>
        <taxon>Osteoglossiformes</taxon>
        <taxon>Osteoglossidae</taxon>
        <taxon>Scleropages</taxon>
    </lineage>
</organism>
<name>A0A8C9VLR5_SCLFO</name>
<dbReference type="InterPro" id="IPR051515">
    <property type="entry name" value="IRG"/>
</dbReference>
<dbReference type="Pfam" id="PF05049">
    <property type="entry name" value="IIGP"/>
    <property type="match status" value="1"/>
</dbReference>
<dbReference type="GeneTree" id="ENSGT00950000183007"/>
<proteinExistence type="inferred from homology"/>
<evidence type="ECO:0000313" key="8">
    <source>
        <dbReference type="Proteomes" id="UP000694397"/>
    </source>
</evidence>
<comment type="similarity">
    <text evidence="1">Belongs to the TRAFAC class dynamin-like GTPase superfamily. IRG family.</text>
</comment>
<evidence type="ECO:0000256" key="4">
    <source>
        <dbReference type="ARBA" id="ARBA00023134"/>
    </source>
</evidence>
<dbReference type="GO" id="GO:0005525">
    <property type="term" value="F:GTP binding"/>
    <property type="evidence" value="ECO:0007669"/>
    <property type="project" value="UniProtKB-KW"/>
</dbReference>
<keyword evidence="4" id="KW-0342">GTP-binding</keyword>
<reference evidence="7 8" key="1">
    <citation type="submission" date="2019-04" db="EMBL/GenBank/DDBJ databases">
        <authorList>
            <consortium name="Wellcome Sanger Institute Data Sharing"/>
        </authorList>
    </citation>
    <scope>NUCLEOTIDE SEQUENCE [LARGE SCALE GENOMIC DNA]</scope>
</reference>
<keyword evidence="8" id="KW-1185">Reference proteome</keyword>
<dbReference type="Gene3D" id="3.40.50.300">
    <property type="entry name" value="P-loop containing nucleotide triphosphate hydrolases"/>
    <property type="match status" value="1"/>
</dbReference>
<evidence type="ECO:0000256" key="5">
    <source>
        <dbReference type="SAM" id="MobiDB-lite"/>
    </source>
</evidence>
<accession>A0A8C9VLR5</accession>
<feature type="compositionally biased region" description="Polar residues" evidence="5">
    <location>
        <begin position="28"/>
        <end position="38"/>
    </location>
</feature>
<evidence type="ECO:0000313" key="7">
    <source>
        <dbReference type="Ensembl" id="ENSSFOP00015061879.1"/>
    </source>
</evidence>
<dbReference type="InterPro" id="IPR007743">
    <property type="entry name" value="Immunity-related_GTPase-like"/>
</dbReference>
<evidence type="ECO:0000256" key="1">
    <source>
        <dbReference type="ARBA" id="ARBA00005429"/>
    </source>
</evidence>
<reference evidence="7" key="2">
    <citation type="submission" date="2025-08" db="UniProtKB">
        <authorList>
            <consortium name="Ensembl"/>
        </authorList>
    </citation>
    <scope>IDENTIFICATION</scope>
</reference>
<dbReference type="GO" id="GO:0016020">
    <property type="term" value="C:membrane"/>
    <property type="evidence" value="ECO:0007669"/>
    <property type="project" value="InterPro"/>
</dbReference>
<dbReference type="InterPro" id="IPR030385">
    <property type="entry name" value="G_IRG_dom"/>
</dbReference>
<dbReference type="Proteomes" id="UP000694397">
    <property type="component" value="Chromosome 18"/>
</dbReference>
<dbReference type="SUPFAM" id="SSF52540">
    <property type="entry name" value="P-loop containing nucleoside triphosphate hydrolases"/>
    <property type="match status" value="1"/>
</dbReference>
<sequence>DLGNQVSKQGSEGRRPGNHKPGRRTAVTGESGSGKSSFINTTGEAKVYAHPSVLTVQLWDLPGIGTPSFQPQDDLDAVGLYQYDFIIVTSEQFKECCVILPKCVEQVGKNFYFVCKKRLGLLYCIESDQNQL</sequence>
<dbReference type="InterPro" id="IPR027417">
    <property type="entry name" value="P-loop_NTPase"/>
</dbReference>
<feature type="compositionally biased region" description="Polar residues" evidence="5">
    <location>
        <begin position="1"/>
        <end position="10"/>
    </location>
</feature>
<evidence type="ECO:0000259" key="6">
    <source>
        <dbReference type="PROSITE" id="PS51716"/>
    </source>
</evidence>
<dbReference type="AlphaFoldDB" id="A0A8C9VLR5"/>
<dbReference type="Ensembl" id="ENSSFOT00015038691.1">
    <property type="protein sequence ID" value="ENSSFOP00015061879.1"/>
    <property type="gene ID" value="ENSSFOG00015028461.1"/>
</dbReference>
<feature type="region of interest" description="Disordered" evidence="5">
    <location>
        <begin position="1"/>
        <end position="38"/>
    </location>
</feature>
<evidence type="ECO:0000256" key="2">
    <source>
        <dbReference type="ARBA" id="ARBA00022741"/>
    </source>
</evidence>
<keyword evidence="3" id="KW-0378">Hydrolase</keyword>
<evidence type="ECO:0000256" key="3">
    <source>
        <dbReference type="ARBA" id="ARBA00022801"/>
    </source>
</evidence>
<dbReference type="PANTHER" id="PTHR32341">
    <property type="entry name" value="INTERFERON-INDUCIBLE GTPASE"/>
    <property type="match status" value="1"/>
</dbReference>
<dbReference type="PROSITE" id="PS51716">
    <property type="entry name" value="G_IRG"/>
    <property type="match status" value="1"/>
</dbReference>
<reference evidence="7" key="3">
    <citation type="submission" date="2025-09" db="UniProtKB">
        <authorList>
            <consortium name="Ensembl"/>
        </authorList>
    </citation>
    <scope>IDENTIFICATION</scope>
</reference>
<keyword evidence="2" id="KW-0547">Nucleotide-binding</keyword>
<feature type="domain" description="IRG-type G" evidence="6">
    <location>
        <begin position="1"/>
        <end position="132"/>
    </location>
</feature>
<protein>
    <recommendedName>
        <fullName evidence="6">IRG-type G domain-containing protein</fullName>
    </recommendedName>
</protein>
<dbReference type="OrthoDB" id="422720at2759"/>
<dbReference type="PANTHER" id="PTHR32341:SF10">
    <property type="entry name" value="INTERFERON-INDUCIBLE GTPASE 5"/>
    <property type="match status" value="1"/>
</dbReference>
<dbReference type="GO" id="GO:0016787">
    <property type="term" value="F:hydrolase activity"/>
    <property type="evidence" value="ECO:0007669"/>
    <property type="project" value="UniProtKB-KW"/>
</dbReference>